<dbReference type="AlphaFoldDB" id="A0AAW2F4D6"/>
<comment type="caution">
    <text evidence="1">The sequence shown here is derived from an EMBL/GenBank/DDBJ whole genome shotgun (WGS) entry which is preliminary data.</text>
</comment>
<reference evidence="1 2" key="1">
    <citation type="submission" date="2023-03" db="EMBL/GenBank/DDBJ databases">
        <title>High recombination rates correlate with genetic variation in Cardiocondyla obscurior ants.</title>
        <authorList>
            <person name="Errbii M."/>
        </authorList>
    </citation>
    <scope>NUCLEOTIDE SEQUENCE [LARGE SCALE GENOMIC DNA]</scope>
    <source>
        <strain evidence="1">Alpha-2009</strain>
        <tissue evidence="1">Whole body</tissue>
    </source>
</reference>
<dbReference type="EMBL" id="JADYXP020000015">
    <property type="protein sequence ID" value="KAL0109366.1"/>
    <property type="molecule type" value="Genomic_DNA"/>
</dbReference>
<organism evidence="1 2">
    <name type="scientific">Cardiocondyla obscurior</name>
    <dbReference type="NCBI Taxonomy" id="286306"/>
    <lineage>
        <taxon>Eukaryota</taxon>
        <taxon>Metazoa</taxon>
        <taxon>Ecdysozoa</taxon>
        <taxon>Arthropoda</taxon>
        <taxon>Hexapoda</taxon>
        <taxon>Insecta</taxon>
        <taxon>Pterygota</taxon>
        <taxon>Neoptera</taxon>
        <taxon>Endopterygota</taxon>
        <taxon>Hymenoptera</taxon>
        <taxon>Apocrita</taxon>
        <taxon>Aculeata</taxon>
        <taxon>Formicoidea</taxon>
        <taxon>Formicidae</taxon>
        <taxon>Myrmicinae</taxon>
        <taxon>Cardiocondyla</taxon>
    </lineage>
</organism>
<evidence type="ECO:0000313" key="1">
    <source>
        <dbReference type="EMBL" id="KAL0109366.1"/>
    </source>
</evidence>
<dbReference type="Proteomes" id="UP001430953">
    <property type="component" value="Unassembled WGS sequence"/>
</dbReference>
<keyword evidence="2" id="KW-1185">Reference proteome</keyword>
<sequence length="73" mass="8107">MRRLRGESEKERWRMMEASLLHATAVSSRQKAVCIIMGCHLISSEGGSTGGRGRGRARWRALIVRAGARDGRL</sequence>
<gene>
    <name evidence="1" type="ORF">PUN28_014441</name>
</gene>
<evidence type="ECO:0000313" key="2">
    <source>
        <dbReference type="Proteomes" id="UP001430953"/>
    </source>
</evidence>
<proteinExistence type="predicted"/>
<protein>
    <submittedName>
        <fullName evidence="1">Uncharacterized protein</fullName>
    </submittedName>
</protein>
<accession>A0AAW2F4D6</accession>
<name>A0AAW2F4D6_9HYME</name>